<accession>A0A231GV54</accession>
<evidence type="ECO:0000259" key="5">
    <source>
        <dbReference type="PROSITE" id="PS50977"/>
    </source>
</evidence>
<dbReference type="GO" id="GO:0000976">
    <property type="term" value="F:transcription cis-regulatory region binding"/>
    <property type="evidence" value="ECO:0007669"/>
    <property type="project" value="TreeGrafter"/>
</dbReference>
<proteinExistence type="predicted"/>
<dbReference type="InterPro" id="IPR001647">
    <property type="entry name" value="HTH_TetR"/>
</dbReference>
<dbReference type="AlphaFoldDB" id="A0A231GV54"/>
<dbReference type="GO" id="GO:0003700">
    <property type="term" value="F:DNA-binding transcription factor activity"/>
    <property type="evidence" value="ECO:0007669"/>
    <property type="project" value="TreeGrafter"/>
</dbReference>
<organism evidence="6 7">
    <name type="scientific">Nocardia cerradoensis</name>
    <dbReference type="NCBI Taxonomy" id="85688"/>
    <lineage>
        <taxon>Bacteria</taxon>
        <taxon>Bacillati</taxon>
        <taxon>Actinomycetota</taxon>
        <taxon>Actinomycetes</taxon>
        <taxon>Mycobacteriales</taxon>
        <taxon>Nocardiaceae</taxon>
        <taxon>Nocardia</taxon>
    </lineage>
</organism>
<dbReference type="RefSeq" id="WP_094028175.1">
    <property type="nucleotide sequence ID" value="NZ_NGAF01000033.1"/>
</dbReference>
<dbReference type="PANTHER" id="PTHR30055:SF234">
    <property type="entry name" value="HTH-TYPE TRANSCRIPTIONAL REGULATOR BETI"/>
    <property type="match status" value="1"/>
</dbReference>
<reference evidence="6 7" key="1">
    <citation type="submission" date="2017-07" db="EMBL/GenBank/DDBJ databases">
        <title>First draft Genome Sequence of Nocardia cerradoensis isolated from human infection.</title>
        <authorList>
            <person name="Carrasco G."/>
        </authorList>
    </citation>
    <scope>NUCLEOTIDE SEQUENCE [LARGE SCALE GENOMIC DNA]</scope>
    <source>
        <strain evidence="6 7">CNM20130759</strain>
    </source>
</reference>
<gene>
    <name evidence="6" type="ORF">B7C42_07527</name>
</gene>
<evidence type="ECO:0000256" key="2">
    <source>
        <dbReference type="ARBA" id="ARBA00023125"/>
    </source>
</evidence>
<dbReference type="SUPFAM" id="SSF46689">
    <property type="entry name" value="Homeodomain-like"/>
    <property type="match status" value="1"/>
</dbReference>
<comment type="caution">
    <text evidence="6">The sequence shown here is derived from an EMBL/GenBank/DDBJ whole genome shotgun (WGS) entry which is preliminary data.</text>
</comment>
<dbReference type="PROSITE" id="PS50977">
    <property type="entry name" value="HTH_TETR_2"/>
    <property type="match status" value="1"/>
</dbReference>
<keyword evidence="2 4" id="KW-0238">DNA-binding</keyword>
<feature type="DNA-binding region" description="H-T-H motif" evidence="4">
    <location>
        <begin position="37"/>
        <end position="56"/>
    </location>
</feature>
<feature type="domain" description="HTH tetR-type" evidence="5">
    <location>
        <begin position="14"/>
        <end position="74"/>
    </location>
</feature>
<name>A0A231GV54_9NOCA</name>
<protein>
    <submittedName>
        <fullName evidence="6">Putative HTH-type transcriptional regulator</fullName>
    </submittedName>
</protein>
<keyword evidence="3" id="KW-0804">Transcription</keyword>
<dbReference type="InterPro" id="IPR009057">
    <property type="entry name" value="Homeodomain-like_sf"/>
</dbReference>
<dbReference type="Pfam" id="PF00440">
    <property type="entry name" value="TetR_N"/>
    <property type="match status" value="1"/>
</dbReference>
<evidence type="ECO:0000313" key="7">
    <source>
        <dbReference type="Proteomes" id="UP000215506"/>
    </source>
</evidence>
<sequence>MTSRDWLIGRDRGSEASERIYAAAAELIARDGFDKFSIDALARKIHCSPATIYRHAGGKAAIREVVLTLFSARIVELVRSSIDDLDGTDRIVTAIVVSLERIRSDPLGPMMMHAMMNKHEGEWLIESTIVEGLAQQMLGRPMREPAAAQWLVRVVFALWRWPIKDPDTEYDMIRQFIAPGFSKSI</sequence>
<dbReference type="PANTHER" id="PTHR30055">
    <property type="entry name" value="HTH-TYPE TRANSCRIPTIONAL REGULATOR RUTR"/>
    <property type="match status" value="1"/>
</dbReference>
<dbReference type="EMBL" id="NGAF01000033">
    <property type="protein sequence ID" value="OXR40361.1"/>
    <property type="molecule type" value="Genomic_DNA"/>
</dbReference>
<dbReference type="Proteomes" id="UP000215506">
    <property type="component" value="Unassembled WGS sequence"/>
</dbReference>
<evidence type="ECO:0000313" key="6">
    <source>
        <dbReference type="EMBL" id="OXR40361.1"/>
    </source>
</evidence>
<keyword evidence="7" id="KW-1185">Reference proteome</keyword>
<dbReference type="InterPro" id="IPR050109">
    <property type="entry name" value="HTH-type_TetR-like_transc_reg"/>
</dbReference>
<dbReference type="Gene3D" id="1.10.357.10">
    <property type="entry name" value="Tetracycline Repressor, domain 2"/>
    <property type="match status" value="1"/>
</dbReference>
<evidence type="ECO:0000256" key="4">
    <source>
        <dbReference type="PROSITE-ProRule" id="PRU00335"/>
    </source>
</evidence>
<evidence type="ECO:0000256" key="3">
    <source>
        <dbReference type="ARBA" id="ARBA00023163"/>
    </source>
</evidence>
<evidence type="ECO:0000256" key="1">
    <source>
        <dbReference type="ARBA" id="ARBA00023015"/>
    </source>
</evidence>
<keyword evidence="1" id="KW-0805">Transcription regulation</keyword>